<comment type="caution">
    <text evidence="1">The sequence shown here is derived from an EMBL/GenBank/DDBJ whole genome shotgun (WGS) entry which is preliminary data.</text>
</comment>
<evidence type="ECO:0000313" key="2">
    <source>
        <dbReference type="Proteomes" id="UP001497680"/>
    </source>
</evidence>
<sequence>MARPSYNTFASFSAGLGKFKSRSQVDELPQHSSKDTPAKKQDGTPSAYDYYLLRVLAFVSAIGILGLITLTILRPRTLPHSGNSNIKVPSRLKSDAIKGTAFLDHDEPISAFTGKTFLKQNIPYIDIPDSLVQDVYYYRWTTIQRNLRYIKAGTGYMCTEFVQPVGYAKAFGSIDAAAGHQIDESRWLRDTFYGDDYIHLYTRGPADALQYTQWILDAANRRSMVTGDSDYLAAQLDDMVRVWHLWDSVYDDAAGLYYYQPVWDAQELSLPGFIADPNNTNWDLRKDGPDTYRPSHNAYMVANARAIARAAKLARNGLVEVQFTKLADDLEEAMYKRMWAPDQEFFMDIIRPNNPNLTRLTGREQVGLFPYRFGIGLNTSYTQPALDSMFDPQGFLSTYGPTTLEIRDPWFFAVKPDDYCCYWNGMSWPYSTGHTLKSLAEIYRSQTTNATAEQYFKYLKMYAETQQKDGQPYVAESHYPFQDSWSADSWNHSEHYDHSTNNDDVITGLFGIIPQEDDTLKISPIVPANWTYFALENLAYHGHLVTVLYDKYGSRYNIGKGLTVFVDGTEVYNGADKSATVPVPPPILPDEAWINIAANPTGPGQYPAINATFTNSEDYHYKAIDGVLFYDTIPDNRWTNDGSPNENDTLTVTFARPRNISSVTLALYSDVARGGVIDVPSRIEIYGPDGLLALVDGSSSFLPNDLNEISFDPIETRSIAVNMFRKSSDVYVGVCELEVWTPPVSGPTYFAVDAYLTGTDTSVVLDEASVLTVNGAVVGGLTSDSNVAFSGIVSEGGSTPLTLSYSNAGNTTVELSVEVNQVAQTSLSLLPSRGKYVDVKANVTLATGKNYISLRGGSDSVDVKLETLRLV</sequence>
<dbReference type="EMBL" id="MU394306">
    <property type="protein sequence ID" value="KAI6087721.1"/>
    <property type="molecule type" value="Genomic_DNA"/>
</dbReference>
<evidence type="ECO:0000313" key="1">
    <source>
        <dbReference type="EMBL" id="KAI6087721.1"/>
    </source>
</evidence>
<accession>A0ACC0D4P3</accession>
<protein>
    <submittedName>
        <fullName evidence="1">Six-hairpin glycosidase-like protein</fullName>
    </submittedName>
</protein>
<gene>
    <name evidence="1" type="ORF">F4821DRAFT_235761</name>
</gene>
<proteinExistence type="predicted"/>
<dbReference type="Proteomes" id="UP001497680">
    <property type="component" value="Unassembled WGS sequence"/>
</dbReference>
<name>A0ACC0D4P3_9PEZI</name>
<keyword evidence="2" id="KW-1185">Reference proteome</keyword>
<organism evidence="1 2">
    <name type="scientific">Hypoxylon rubiginosum</name>
    <dbReference type="NCBI Taxonomy" id="110542"/>
    <lineage>
        <taxon>Eukaryota</taxon>
        <taxon>Fungi</taxon>
        <taxon>Dikarya</taxon>
        <taxon>Ascomycota</taxon>
        <taxon>Pezizomycotina</taxon>
        <taxon>Sordariomycetes</taxon>
        <taxon>Xylariomycetidae</taxon>
        <taxon>Xylariales</taxon>
        <taxon>Hypoxylaceae</taxon>
        <taxon>Hypoxylon</taxon>
    </lineage>
</organism>
<reference evidence="1 2" key="1">
    <citation type="journal article" date="2022" name="New Phytol.">
        <title>Ecological generalism drives hyperdiversity of secondary metabolite gene clusters in xylarialean endophytes.</title>
        <authorList>
            <person name="Franco M.E.E."/>
            <person name="Wisecaver J.H."/>
            <person name="Arnold A.E."/>
            <person name="Ju Y.M."/>
            <person name="Slot J.C."/>
            <person name="Ahrendt S."/>
            <person name="Moore L.P."/>
            <person name="Eastman K.E."/>
            <person name="Scott K."/>
            <person name="Konkel Z."/>
            <person name="Mondo S.J."/>
            <person name="Kuo A."/>
            <person name="Hayes R.D."/>
            <person name="Haridas S."/>
            <person name="Andreopoulos B."/>
            <person name="Riley R."/>
            <person name="LaButti K."/>
            <person name="Pangilinan J."/>
            <person name="Lipzen A."/>
            <person name="Amirebrahimi M."/>
            <person name="Yan J."/>
            <person name="Adam C."/>
            <person name="Keymanesh K."/>
            <person name="Ng V."/>
            <person name="Louie K."/>
            <person name="Northen T."/>
            <person name="Drula E."/>
            <person name="Henrissat B."/>
            <person name="Hsieh H.M."/>
            <person name="Youens-Clark K."/>
            <person name="Lutzoni F."/>
            <person name="Miadlikowska J."/>
            <person name="Eastwood D.C."/>
            <person name="Hamelin R.C."/>
            <person name="Grigoriev I.V."/>
            <person name="U'Ren J.M."/>
        </authorList>
    </citation>
    <scope>NUCLEOTIDE SEQUENCE [LARGE SCALE GENOMIC DNA]</scope>
    <source>
        <strain evidence="1 2">ER1909</strain>
    </source>
</reference>